<evidence type="ECO:0000259" key="1">
    <source>
        <dbReference type="Pfam" id="PF06094"/>
    </source>
</evidence>
<evidence type="ECO:0000313" key="3">
    <source>
        <dbReference type="Proteomes" id="UP000767291"/>
    </source>
</evidence>
<protein>
    <submittedName>
        <fullName evidence="2">Gamma-glutamylcyclotransferase (GGCT)/AIG2-like uncharacterized protein YtfP</fullName>
    </submittedName>
</protein>
<dbReference type="Gene3D" id="3.10.490.10">
    <property type="entry name" value="Gamma-glutamyl cyclotransferase-like"/>
    <property type="match status" value="1"/>
</dbReference>
<feature type="domain" description="Gamma-glutamylcyclotransferase AIG2-like" evidence="1">
    <location>
        <begin position="1"/>
        <end position="121"/>
    </location>
</feature>
<keyword evidence="3" id="KW-1185">Reference proteome</keyword>
<dbReference type="InterPro" id="IPR036568">
    <property type="entry name" value="GGCT-like_sf"/>
</dbReference>
<dbReference type="Proteomes" id="UP000767291">
    <property type="component" value="Unassembled WGS sequence"/>
</dbReference>
<dbReference type="EMBL" id="JAGGJX010000001">
    <property type="protein sequence ID" value="MBP1854577.1"/>
    <property type="molecule type" value="Genomic_DNA"/>
</dbReference>
<sequence length="127" mass="14831">MKGYRNYDKYLDGHINSIKSAYVHGKMYHLPEEECPAIVEGNERVYGQVLEGIDDDKGTILNSVDVLEKYFGNNSSVMYERRKKEVFYEDGTSEMLDMYIFVNNDYLEAHDSIYIEDGDWDSFKKAI</sequence>
<organism evidence="2 3">
    <name type="scientific">Metaclostridioides mangenotii</name>
    <dbReference type="NCBI Taxonomy" id="1540"/>
    <lineage>
        <taxon>Bacteria</taxon>
        <taxon>Bacillati</taxon>
        <taxon>Bacillota</taxon>
        <taxon>Clostridia</taxon>
        <taxon>Peptostreptococcales</taxon>
        <taxon>Peptostreptococcaceae</taxon>
        <taxon>Metaclostridioides</taxon>
    </lineage>
</organism>
<evidence type="ECO:0000313" key="2">
    <source>
        <dbReference type="EMBL" id="MBP1854577.1"/>
    </source>
</evidence>
<name>A0ABS4E9F6_9FIRM</name>
<proteinExistence type="predicted"/>
<comment type="caution">
    <text evidence="2">The sequence shown here is derived from an EMBL/GenBank/DDBJ whole genome shotgun (WGS) entry which is preliminary data.</text>
</comment>
<reference evidence="2 3" key="1">
    <citation type="submission" date="2021-03" db="EMBL/GenBank/DDBJ databases">
        <title>Genomic Encyclopedia of Type Strains, Phase IV (KMG-IV): sequencing the most valuable type-strain genomes for metagenomic binning, comparative biology and taxonomic classification.</title>
        <authorList>
            <person name="Goeker M."/>
        </authorList>
    </citation>
    <scope>NUCLEOTIDE SEQUENCE [LARGE SCALE GENOMIC DNA]</scope>
    <source>
        <strain evidence="2 3">DSM 1289</strain>
    </source>
</reference>
<dbReference type="InterPro" id="IPR009288">
    <property type="entry name" value="AIG2-like_dom"/>
</dbReference>
<dbReference type="Pfam" id="PF06094">
    <property type="entry name" value="GGACT"/>
    <property type="match status" value="1"/>
</dbReference>
<accession>A0ABS4E9F6</accession>
<gene>
    <name evidence="2" type="ORF">J2Z43_000967</name>
</gene>
<dbReference type="SUPFAM" id="SSF110857">
    <property type="entry name" value="Gamma-glutamyl cyclotransferase-like"/>
    <property type="match status" value="1"/>
</dbReference>